<dbReference type="EMBL" id="RJKX01000002">
    <property type="protein sequence ID" value="ROQ03304.1"/>
    <property type="molecule type" value="Genomic_DNA"/>
</dbReference>
<dbReference type="Pfam" id="PF09523">
    <property type="entry name" value="DUF2390"/>
    <property type="match status" value="1"/>
</dbReference>
<dbReference type="AlphaFoldDB" id="A0A3N1M719"/>
<gene>
    <name evidence="1" type="ORF">EDC65_0065</name>
</gene>
<sequence length="178" mass="18190">MSGPGRQEGLSGREGPSGREGLWAFSLRVYAAPGVADWCLGLQEDLGADVNLLLWCAWAGGHGIRLAEGDIAAGEAAVAPWRQGVVAPLRQIRRLLKADLGAISAEMATALRTRVKAVELEAERVEQAALEVVALPPGAVGGTAAASAVAANVALYLGGLGAAETAADTLVAAVMKQR</sequence>
<protein>
    <submittedName>
        <fullName evidence="1">Uncharacterized protein (TIGR02444 family)</fullName>
    </submittedName>
</protein>
<dbReference type="RefSeq" id="WP_123687715.1">
    <property type="nucleotide sequence ID" value="NZ_AP019700.1"/>
</dbReference>
<keyword evidence="2" id="KW-1185">Reference proteome</keyword>
<accession>A0A3N1M719</accession>
<dbReference type="Proteomes" id="UP000278222">
    <property type="component" value="Unassembled WGS sequence"/>
</dbReference>
<dbReference type="NCBIfam" id="TIGR02444">
    <property type="entry name" value="TIGR02444 family protein"/>
    <property type="match status" value="1"/>
</dbReference>
<comment type="caution">
    <text evidence="1">The sequence shown here is derived from an EMBL/GenBank/DDBJ whole genome shotgun (WGS) entry which is preliminary data.</text>
</comment>
<organism evidence="1 2">
    <name type="scientific">Stella humosa</name>
    <dbReference type="NCBI Taxonomy" id="94"/>
    <lineage>
        <taxon>Bacteria</taxon>
        <taxon>Pseudomonadati</taxon>
        <taxon>Pseudomonadota</taxon>
        <taxon>Alphaproteobacteria</taxon>
        <taxon>Rhodospirillales</taxon>
        <taxon>Stellaceae</taxon>
        <taxon>Stella</taxon>
    </lineage>
</organism>
<name>A0A3N1M719_9PROT</name>
<dbReference type="OrthoDB" id="7875767at2"/>
<proteinExistence type="predicted"/>
<evidence type="ECO:0000313" key="2">
    <source>
        <dbReference type="Proteomes" id="UP000278222"/>
    </source>
</evidence>
<reference evidence="1 2" key="1">
    <citation type="submission" date="2018-11" db="EMBL/GenBank/DDBJ databases">
        <title>Genomic Encyclopedia of Type Strains, Phase IV (KMG-IV): sequencing the most valuable type-strain genomes for metagenomic binning, comparative biology and taxonomic classification.</title>
        <authorList>
            <person name="Goeker M."/>
        </authorList>
    </citation>
    <scope>NUCLEOTIDE SEQUENCE [LARGE SCALE GENOMIC DNA]</scope>
    <source>
        <strain evidence="1 2">DSM 5900</strain>
    </source>
</reference>
<evidence type="ECO:0000313" key="1">
    <source>
        <dbReference type="EMBL" id="ROQ03304.1"/>
    </source>
</evidence>
<dbReference type="InterPro" id="IPR012659">
    <property type="entry name" value="CHP02444"/>
</dbReference>